<sequence length="70" mass="8142">MDVAPLLATLRGIAAAIRSPSRRQTADVRRIFADRTEMHQYFDAQHAAGYDCFVTRLRDGWEVRSYKRTR</sequence>
<name>A0ABT3DTX5_9XANT</name>
<gene>
    <name evidence="1" type="ORF">NB700_001512</name>
</gene>
<keyword evidence="2" id="KW-1185">Reference proteome</keyword>
<evidence type="ECO:0000313" key="2">
    <source>
        <dbReference type="Proteomes" id="UP001320843"/>
    </source>
</evidence>
<organism evidence="1 2">
    <name type="scientific">Xanthomonas sacchari</name>
    <dbReference type="NCBI Taxonomy" id="56458"/>
    <lineage>
        <taxon>Bacteria</taxon>
        <taxon>Pseudomonadati</taxon>
        <taxon>Pseudomonadota</taxon>
        <taxon>Gammaproteobacteria</taxon>
        <taxon>Lysobacterales</taxon>
        <taxon>Lysobacteraceae</taxon>
        <taxon>Xanthomonas</taxon>
    </lineage>
</organism>
<proteinExistence type="predicted"/>
<protein>
    <submittedName>
        <fullName evidence="1">Uncharacterized protein</fullName>
    </submittedName>
</protein>
<dbReference type="EMBL" id="JANFWR010000008">
    <property type="protein sequence ID" value="MCW0398956.1"/>
    <property type="molecule type" value="Genomic_DNA"/>
</dbReference>
<evidence type="ECO:0000313" key="1">
    <source>
        <dbReference type="EMBL" id="MCW0398956.1"/>
    </source>
</evidence>
<accession>A0ABT3DTX5</accession>
<dbReference type="Proteomes" id="UP001320843">
    <property type="component" value="Unassembled WGS sequence"/>
</dbReference>
<reference evidence="1 2" key="1">
    <citation type="submission" date="2022-06" db="EMBL/GenBank/DDBJ databases">
        <title>Dynamics of rice microbiomes reveals core vertical transmitted seed endophytes.</title>
        <authorList>
            <person name="Liao K."/>
            <person name="Zhang X."/>
        </authorList>
    </citation>
    <scope>NUCLEOTIDE SEQUENCE [LARGE SCALE GENOMIC DNA]</scope>
    <source>
        <strain evidence="1 2">YT10-10-1</strain>
    </source>
</reference>
<dbReference type="RefSeq" id="WP_267103150.1">
    <property type="nucleotide sequence ID" value="NZ_JANFWV010000085.1"/>
</dbReference>
<comment type="caution">
    <text evidence="1">The sequence shown here is derived from an EMBL/GenBank/DDBJ whole genome shotgun (WGS) entry which is preliminary data.</text>
</comment>